<reference evidence="1 2" key="1">
    <citation type="submission" date="2020-04" db="EMBL/GenBank/DDBJ databases">
        <title>Genome sequencing of novel species.</title>
        <authorList>
            <person name="Heo J."/>
            <person name="Kim S.-J."/>
            <person name="Kim J.-S."/>
            <person name="Hong S.-B."/>
            <person name="Kwon S.-W."/>
        </authorList>
    </citation>
    <scope>NUCLEOTIDE SEQUENCE [LARGE SCALE GENOMIC DNA]</scope>
    <source>
        <strain evidence="1 2">F39-2</strain>
    </source>
</reference>
<name>A0A7L5E3Z4_9SPHI</name>
<dbReference type="KEGG" id="mrob:HH214_20255"/>
<dbReference type="GO" id="GO:0016787">
    <property type="term" value="F:hydrolase activity"/>
    <property type="evidence" value="ECO:0007669"/>
    <property type="project" value="UniProtKB-KW"/>
</dbReference>
<keyword evidence="1" id="KW-0378">Hydrolase</keyword>
<dbReference type="Gene3D" id="3.40.50.1820">
    <property type="entry name" value="alpha/beta hydrolase"/>
    <property type="match status" value="1"/>
</dbReference>
<dbReference type="AlphaFoldDB" id="A0A7L5E3Z4"/>
<sequence>MPQIFLISGLGADRRLFNNIHLPGYEYVHVDWLEPETHDTIHTYAQKLIQQYNILPGSTVVGVSLGGIMTVEISSIVPLHQAVIISSIKSATEFPWYFKLFRKVPLYKILPLSFYTTMGSLIKPLFGSMTQTEWQQFKSMLEQTSSTFMKWAMHAVLHWEPKILSGKIYHIMGTKDFIFSHKLIKNADAVVSGGTHDMVFKKGEEVSKILQSILIT</sequence>
<proteinExistence type="predicted"/>
<accession>A0A7L5E3Z4</accession>
<dbReference type="SUPFAM" id="SSF53474">
    <property type="entry name" value="alpha/beta-Hydrolases"/>
    <property type="match status" value="1"/>
</dbReference>
<keyword evidence="2" id="KW-1185">Reference proteome</keyword>
<dbReference type="RefSeq" id="WP_169610739.1">
    <property type="nucleotide sequence ID" value="NZ_CP051682.1"/>
</dbReference>
<dbReference type="EMBL" id="CP051682">
    <property type="protein sequence ID" value="QJD98040.1"/>
    <property type="molecule type" value="Genomic_DNA"/>
</dbReference>
<gene>
    <name evidence="1" type="ORF">HH214_20255</name>
</gene>
<protein>
    <submittedName>
        <fullName evidence="1">Alpha/beta hydrolase</fullName>
    </submittedName>
</protein>
<evidence type="ECO:0000313" key="1">
    <source>
        <dbReference type="EMBL" id="QJD98040.1"/>
    </source>
</evidence>
<organism evidence="1 2">
    <name type="scientific">Mucilaginibacter robiniae</name>
    <dbReference type="NCBI Taxonomy" id="2728022"/>
    <lineage>
        <taxon>Bacteria</taxon>
        <taxon>Pseudomonadati</taxon>
        <taxon>Bacteroidota</taxon>
        <taxon>Sphingobacteriia</taxon>
        <taxon>Sphingobacteriales</taxon>
        <taxon>Sphingobacteriaceae</taxon>
        <taxon>Mucilaginibacter</taxon>
    </lineage>
</organism>
<dbReference type="Proteomes" id="UP000503278">
    <property type="component" value="Chromosome"/>
</dbReference>
<evidence type="ECO:0000313" key="2">
    <source>
        <dbReference type="Proteomes" id="UP000503278"/>
    </source>
</evidence>
<dbReference type="InterPro" id="IPR029058">
    <property type="entry name" value="AB_hydrolase_fold"/>
</dbReference>